<accession>A0A0S3S8G3</accession>
<protein>
    <submittedName>
        <fullName evidence="1">Uncharacterized protein</fullName>
    </submittedName>
</protein>
<sequence length="70" mass="7927">MSTSKQNIAILYGWTDVNIRGRISTSIDIRLSFNGGPCPSTDVDIRLIYIRLNIIEGKKRNWEVQEVTCG</sequence>
<name>A0A0S3S8G3_PHAAN</name>
<evidence type="ECO:0000313" key="2">
    <source>
        <dbReference type="Proteomes" id="UP000291084"/>
    </source>
</evidence>
<organism evidence="1 2">
    <name type="scientific">Vigna angularis var. angularis</name>
    <dbReference type="NCBI Taxonomy" id="157739"/>
    <lineage>
        <taxon>Eukaryota</taxon>
        <taxon>Viridiplantae</taxon>
        <taxon>Streptophyta</taxon>
        <taxon>Embryophyta</taxon>
        <taxon>Tracheophyta</taxon>
        <taxon>Spermatophyta</taxon>
        <taxon>Magnoliopsida</taxon>
        <taxon>eudicotyledons</taxon>
        <taxon>Gunneridae</taxon>
        <taxon>Pentapetalae</taxon>
        <taxon>rosids</taxon>
        <taxon>fabids</taxon>
        <taxon>Fabales</taxon>
        <taxon>Fabaceae</taxon>
        <taxon>Papilionoideae</taxon>
        <taxon>50 kb inversion clade</taxon>
        <taxon>NPAAA clade</taxon>
        <taxon>indigoferoid/millettioid clade</taxon>
        <taxon>Phaseoleae</taxon>
        <taxon>Vigna</taxon>
    </lineage>
</organism>
<dbReference type="Proteomes" id="UP000291084">
    <property type="component" value="Chromosome 5"/>
</dbReference>
<reference evidence="1 2" key="1">
    <citation type="journal article" date="2015" name="Sci. Rep.">
        <title>The power of single molecule real-time sequencing technology in the de novo assembly of a eukaryotic genome.</title>
        <authorList>
            <person name="Sakai H."/>
            <person name="Naito K."/>
            <person name="Ogiso-Tanaka E."/>
            <person name="Takahashi Y."/>
            <person name="Iseki K."/>
            <person name="Muto C."/>
            <person name="Satou K."/>
            <person name="Teruya K."/>
            <person name="Shiroma A."/>
            <person name="Shimoji M."/>
            <person name="Hirano T."/>
            <person name="Itoh T."/>
            <person name="Kaga A."/>
            <person name="Tomooka N."/>
        </authorList>
    </citation>
    <scope>NUCLEOTIDE SEQUENCE [LARGE SCALE GENOMIC DNA]</scope>
    <source>
        <strain evidence="2">cv. Shumari</strain>
    </source>
</reference>
<feature type="non-terminal residue" evidence="1">
    <location>
        <position position="70"/>
    </location>
</feature>
<keyword evidence="2" id="KW-1185">Reference proteome</keyword>
<dbReference type="EMBL" id="AP015038">
    <property type="protein sequence ID" value="BAT89088.1"/>
    <property type="molecule type" value="Genomic_DNA"/>
</dbReference>
<dbReference type="AlphaFoldDB" id="A0A0S3S8G3"/>
<gene>
    <name evidence="1" type="primary">Vigan.05G277100</name>
    <name evidence="1" type="ORF">VIGAN_05277100</name>
</gene>
<proteinExistence type="predicted"/>
<evidence type="ECO:0000313" key="1">
    <source>
        <dbReference type="EMBL" id="BAT89088.1"/>
    </source>
</evidence>